<feature type="non-terminal residue" evidence="1">
    <location>
        <position position="117"/>
    </location>
</feature>
<dbReference type="AlphaFoldDB" id="A0AA38LQP2"/>
<protein>
    <submittedName>
        <fullName evidence="1">Uncharacterized protein</fullName>
    </submittedName>
</protein>
<evidence type="ECO:0000313" key="1">
    <source>
        <dbReference type="EMBL" id="KAH9331250.1"/>
    </source>
</evidence>
<proteinExistence type="predicted"/>
<dbReference type="Proteomes" id="UP000824469">
    <property type="component" value="Unassembled WGS sequence"/>
</dbReference>
<sequence>TYPKKIKRFVQYIKSISFTPIALTPYSKGLLPNPPAPPSQNMFSLSTSKTEKVDPCYISLLVGEYVLNNFIIDYNTSDKVMPMKVSKDLKLTMNPPSGSCYSLESKYVPIIGISKTH</sequence>
<gene>
    <name evidence="1" type="ORF">KI387_003358</name>
</gene>
<organism evidence="1 2">
    <name type="scientific">Taxus chinensis</name>
    <name type="common">Chinese yew</name>
    <name type="synonym">Taxus wallichiana var. chinensis</name>
    <dbReference type="NCBI Taxonomy" id="29808"/>
    <lineage>
        <taxon>Eukaryota</taxon>
        <taxon>Viridiplantae</taxon>
        <taxon>Streptophyta</taxon>
        <taxon>Embryophyta</taxon>
        <taxon>Tracheophyta</taxon>
        <taxon>Spermatophyta</taxon>
        <taxon>Pinopsida</taxon>
        <taxon>Pinidae</taxon>
        <taxon>Conifers II</taxon>
        <taxon>Cupressales</taxon>
        <taxon>Taxaceae</taxon>
        <taxon>Taxus</taxon>
    </lineage>
</organism>
<dbReference type="EMBL" id="JAHRHJ020000001">
    <property type="protein sequence ID" value="KAH9331250.1"/>
    <property type="molecule type" value="Genomic_DNA"/>
</dbReference>
<reference evidence="1 2" key="1">
    <citation type="journal article" date="2021" name="Nat. Plants">
        <title>The Taxus genome provides insights into paclitaxel biosynthesis.</title>
        <authorList>
            <person name="Xiong X."/>
            <person name="Gou J."/>
            <person name="Liao Q."/>
            <person name="Li Y."/>
            <person name="Zhou Q."/>
            <person name="Bi G."/>
            <person name="Li C."/>
            <person name="Du R."/>
            <person name="Wang X."/>
            <person name="Sun T."/>
            <person name="Guo L."/>
            <person name="Liang H."/>
            <person name="Lu P."/>
            <person name="Wu Y."/>
            <person name="Zhang Z."/>
            <person name="Ro D.K."/>
            <person name="Shang Y."/>
            <person name="Huang S."/>
            <person name="Yan J."/>
        </authorList>
    </citation>
    <scope>NUCLEOTIDE SEQUENCE [LARGE SCALE GENOMIC DNA]</scope>
    <source>
        <strain evidence="1">Ta-2019</strain>
    </source>
</reference>
<comment type="caution">
    <text evidence="1">The sequence shown here is derived from an EMBL/GenBank/DDBJ whole genome shotgun (WGS) entry which is preliminary data.</text>
</comment>
<name>A0AA38LQP2_TAXCH</name>
<accession>A0AA38LQP2</accession>
<keyword evidence="2" id="KW-1185">Reference proteome</keyword>
<evidence type="ECO:0000313" key="2">
    <source>
        <dbReference type="Proteomes" id="UP000824469"/>
    </source>
</evidence>
<feature type="non-terminal residue" evidence="1">
    <location>
        <position position="1"/>
    </location>
</feature>